<sequence length="222" mass="24906">MYLNIHQCIFSMWSRGHATELEQRQHHTSWSWGCPGSFGSASILVTALNDLHGHPISATTAKHPKKTSELEAQESRFRFLQRRPLLLLPSACIQPVPHCCQSLSQSRCLLAFSNLDSLTTIIAIPLPDLHQPVQPHLTLSESSSWQQRNTTTLASLSQHVTNMSLTPAPAATGMKKPHPLRTRCTPPRRRNTSNTLPAEHTYRPQTSSRMRKQPAEAWAGWL</sequence>
<evidence type="ECO:0000256" key="1">
    <source>
        <dbReference type="SAM" id="MobiDB-lite"/>
    </source>
</evidence>
<reference evidence="3" key="1">
    <citation type="journal article" date="2020" name="Stud. Mycol.">
        <title>101 Dothideomycetes genomes: A test case for predicting lifestyles and emergence of pathogens.</title>
        <authorList>
            <person name="Haridas S."/>
            <person name="Albert R."/>
            <person name="Binder M."/>
            <person name="Bloem J."/>
            <person name="LaButti K."/>
            <person name="Salamov A."/>
            <person name="Andreopoulos B."/>
            <person name="Baker S."/>
            <person name="Barry K."/>
            <person name="Bills G."/>
            <person name="Bluhm B."/>
            <person name="Cannon C."/>
            <person name="Castanera R."/>
            <person name="Culley D."/>
            <person name="Daum C."/>
            <person name="Ezra D."/>
            <person name="Gonzalez J."/>
            <person name="Henrissat B."/>
            <person name="Kuo A."/>
            <person name="Liang C."/>
            <person name="Lipzen A."/>
            <person name="Lutzoni F."/>
            <person name="Magnuson J."/>
            <person name="Mondo S."/>
            <person name="Nolan M."/>
            <person name="Ohm R."/>
            <person name="Pangilinan J."/>
            <person name="Park H.-J."/>
            <person name="Ramirez L."/>
            <person name="Alfaro M."/>
            <person name="Sun H."/>
            <person name="Tritt A."/>
            <person name="Yoshinaga Y."/>
            <person name="Zwiers L.-H."/>
            <person name="Turgeon B."/>
            <person name="Goodwin S."/>
            <person name="Spatafora J."/>
            <person name="Crous P."/>
            <person name="Grigoriev I."/>
        </authorList>
    </citation>
    <scope>NUCLEOTIDE SEQUENCE [LARGE SCALE GENOMIC DNA]</scope>
    <source>
        <strain evidence="3">CECT 20119</strain>
    </source>
</reference>
<keyword evidence="3" id="KW-1185">Reference proteome</keyword>
<gene>
    <name evidence="2" type="ORF">BDZ85DRAFT_124960</name>
</gene>
<feature type="compositionally biased region" description="Basic residues" evidence="1">
    <location>
        <begin position="175"/>
        <end position="191"/>
    </location>
</feature>
<evidence type="ECO:0000313" key="2">
    <source>
        <dbReference type="EMBL" id="KAF2218164.1"/>
    </source>
</evidence>
<feature type="region of interest" description="Disordered" evidence="1">
    <location>
        <begin position="166"/>
        <end position="222"/>
    </location>
</feature>
<protein>
    <submittedName>
        <fullName evidence="2">Uncharacterized protein</fullName>
    </submittedName>
</protein>
<dbReference type="AlphaFoldDB" id="A0A6A6FXW7"/>
<dbReference type="Proteomes" id="UP000799538">
    <property type="component" value="Unassembled WGS sequence"/>
</dbReference>
<accession>A0A6A6FXW7</accession>
<evidence type="ECO:0000313" key="3">
    <source>
        <dbReference type="Proteomes" id="UP000799538"/>
    </source>
</evidence>
<organism evidence="2 3">
    <name type="scientific">Elsinoe ampelina</name>
    <dbReference type="NCBI Taxonomy" id="302913"/>
    <lineage>
        <taxon>Eukaryota</taxon>
        <taxon>Fungi</taxon>
        <taxon>Dikarya</taxon>
        <taxon>Ascomycota</taxon>
        <taxon>Pezizomycotina</taxon>
        <taxon>Dothideomycetes</taxon>
        <taxon>Dothideomycetidae</taxon>
        <taxon>Myriangiales</taxon>
        <taxon>Elsinoaceae</taxon>
        <taxon>Elsinoe</taxon>
    </lineage>
</organism>
<proteinExistence type="predicted"/>
<name>A0A6A6FXW7_9PEZI</name>
<dbReference type="EMBL" id="ML992574">
    <property type="protein sequence ID" value="KAF2218164.1"/>
    <property type="molecule type" value="Genomic_DNA"/>
</dbReference>